<feature type="region of interest" description="Disordered" evidence="1">
    <location>
        <begin position="217"/>
        <end position="293"/>
    </location>
</feature>
<accession>A0A165EN86</accession>
<name>A0A165EN86_9APHY</name>
<feature type="region of interest" description="Disordered" evidence="1">
    <location>
        <begin position="387"/>
        <end position="420"/>
    </location>
</feature>
<dbReference type="STRING" id="1314785.A0A165EN86"/>
<protein>
    <submittedName>
        <fullName evidence="2">Uncharacterized protein</fullName>
    </submittedName>
</protein>
<dbReference type="Proteomes" id="UP000076871">
    <property type="component" value="Unassembled WGS sequence"/>
</dbReference>
<gene>
    <name evidence="2" type="ORF">LAESUDRAFT_758427</name>
</gene>
<feature type="compositionally biased region" description="Pro residues" evidence="1">
    <location>
        <begin position="243"/>
        <end position="258"/>
    </location>
</feature>
<dbReference type="InParanoid" id="A0A165EN86"/>
<feature type="compositionally biased region" description="Acidic residues" evidence="1">
    <location>
        <begin position="398"/>
        <end position="419"/>
    </location>
</feature>
<evidence type="ECO:0000313" key="2">
    <source>
        <dbReference type="EMBL" id="KZT07417.1"/>
    </source>
</evidence>
<feature type="region of interest" description="Disordered" evidence="1">
    <location>
        <begin position="452"/>
        <end position="488"/>
    </location>
</feature>
<sequence>MGAAPRKRARRGREITRQWRGQTWKNSGPSYNKICDLYNSLTSPPQVPRISFLLPSPTTTIATAGMDTSAFAQYSPLFTSGLLSGRTTPEHDSDRAPASPSSSRLSWRRRHFKREHHDSLPLAVDTAITSFYAVVRSDIDLAADNAMFLTLMPHRRQTDGGRSFLSLDLAECQSMRSMSLRRKDTVTTRATTYLGHSEPNSPTGALKTIGEDFTYSHFGLASPPSPAPSKLRRSSRETLRLPSPKPAPSVRLPDPPTVPTSRRRRTSNSTLTLSTVLSASPSSTTSPISLSHHASHSAPSLLHMPLSMPPNFQPDHSYSFFSPSSPTAPASLPLAYSPESSPAPSIASAPAAIGLRASPSFRSVASVNTRLRNRSAALAVLEGRTRAKAPSRNFMSMSDDEDECEPEAEQEPEQEDDRDQADVQARLLEVLQEEEDVVIPLSLSPSKRPAVLIPDNMKDESGKWLSGTSRSPGAVTGSSSTLPKRSRRGTLESFLQPLANFIDLRDDDRSSRGWRSFVEISS</sequence>
<dbReference type="OrthoDB" id="3260393at2759"/>
<proteinExistence type="predicted"/>
<dbReference type="AlphaFoldDB" id="A0A165EN86"/>
<keyword evidence="3" id="KW-1185">Reference proteome</keyword>
<evidence type="ECO:0000313" key="3">
    <source>
        <dbReference type="Proteomes" id="UP000076871"/>
    </source>
</evidence>
<reference evidence="2 3" key="1">
    <citation type="journal article" date="2016" name="Mol. Biol. Evol.">
        <title>Comparative Genomics of Early-Diverging Mushroom-Forming Fungi Provides Insights into the Origins of Lignocellulose Decay Capabilities.</title>
        <authorList>
            <person name="Nagy L.G."/>
            <person name="Riley R."/>
            <person name="Tritt A."/>
            <person name="Adam C."/>
            <person name="Daum C."/>
            <person name="Floudas D."/>
            <person name="Sun H."/>
            <person name="Yadav J.S."/>
            <person name="Pangilinan J."/>
            <person name="Larsson K.H."/>
            <person name="Matsuura K."/>
            <person name="Barry K."/>
            <person name="Labutti K."/>
            <person name="Kuo R."/>
            <person name="Ohm R.A."/>
            <person name="Bhattacharya S.S."/>
            <person name="Shirouzu T."/>
            <person name="Yoshinaga Y."/>
            <person name="Martin F.M."/>
            <person name="Grigoriev I.V."/>
            <person name="Hibbett D.S."/>
        </authorList>
    </citation>
    <scope>NUCLEOTIDE SEQUENCE [LARGE SCALE GENOMIC DNA]</scope>
    <source>
        <strain evidence="2 3">93-53</strain>
    </source>
</reference>
<feature type="compositionally biased region" description="Polar residues" evidence="1">
    <location>
        <begin position="466"/>
        <end position="483"/>
    </location>
</feature>
<feature type="compositionally biased region" description="Low complexity" evidence="1">
    <location>
        <begin position="267"/>
        <end position="293"/>
    </location>
</feature>
<feature type="region of interest" description="Disordered" evidence="1">
    <location>
        <begin position="83"/>
        <end position="107"/>
    </location>
</feature>
<dbReference type="GeneID" id="63829473"/>
<dbReference type="EMBL" id="KV427619">
    <property type="protein sequence ID" value="KZT07417.1"/>
    <property type="molecule type" value="Genomic_DNA"/>
</dbReference>
<dbReference type="RefSeq" id="XP_040765157.1">
    <property type="nucleotide sequence ID" value="XM_040912445.1"/>
</dbReference>
<evidence type="ECO:0000256" key="1">
    <source>
        <dbReference type="SAM" id="MobiDB-lite"/>
    </source>
</evidence>
<organism evidence="2 3">
    <name type="scientific">Laetiporus sulphureus 93-53</name>
    <dbReference type="NCBI Taxonomy" id="1314785"/>
    <lineage>
        <taxon>Eukaryota</taxon>
        <taxon>Fungi</taxon>
        <taxon>Dikarya</taxon>
        <taxon>Basidiomycota</taxon>
        <taxon>Agaricomycotina</taxon>
        <taxon>Agaricomycetes</taxon>
        <taxon>Polyporales</taxon>
        <taxon>Laetiporus</taxon>
    </lineage>
</organism>
<feature type="compositionally biased region" description="Low complexity" evidence="1">
    <location>
        <begin position="96"/>
        <end position="105"/>
    </location>
</feature>